<accession>A0A812F5C8</accession>
<organism evidence="1 2">
    <name type="scientific">Candidatus Nitrosotenuis uzonensis</name>
    <dbReference type="NCBI Taxonomy" id="1407055"/>
    <lineage>
        <taxon>Archaea</taxon>
        <taxon>Nitrososphaerota</taxon>
        <taxon>Candidatus Nitrosotenuis</taxon>
    </lineage>
</organism>
<gene>
    <name evidence="1" type="ORF">NUZ5A_50863</name>
</gene>
<reference evidence="1" key="1">
    <citation type="submission" date="2021-02" db="EMBL/GenBank/DDBJ databases">
        <authorList>
            <person name="Han P."/>
        </authorList>
    </citation>
    <scope>NUCLEOTIDE SEQUENCE</scope>
    <source>
        <strain evidence="1">Candidatus Nitrosotenuis uzonensis 5A</strain>
    </source>
</reference>
<dbReference type="Proteomes" id="UP000655759">
    <property type="component" value="Unassembled WGS sequence"/>
</dbReference>
<dbReference type="AlphaFoldDB" id="A0A812F5C8"/>
<protein>
    <recommendedName>
        <fullName evidence="3">PEFG-CTERM sorting domain-containing protein</fullName>
    </recommendedName>
</protein>
<dbReference type="RefSeq" id="WP_205100073.1">
    <property type="nucleotide sequence ID" value="NZ_CAJNAQ010000005.1"/>
</dbReference>
<evidence type="ECO:0008006" key="3">
    <source>
        <dbReference type="Google" id="ProtNLM"/>
    </source>
</evidence>
<evidence type="ECO:0000313" key="1">
    <source>
        <dbReference type="EMBL" id="CAE6499123.1"/>
    </source>
</evidence>
<name>A0A812F5C8_9ARCH</name>
<evidence type="ECO:0000313" key="2">
    <source>
        <dbReference type="Proteomes" id="UP000655759"/>
    </source>
</evidence>
<comment type="caution">
    <text evidence="1">The sequence shown here is derived from an EMBL/GenBank/DDBJ whole genome shotgun (WGS) entry which is preliminary data.</text>
</comment>
<proteinExistence type="predicted"/>
<sequence length="156" mass="17198">MRMHHILLVTLVILSSSQAFATTSTYNLTVEDKSFDITYSFDGDLLAMDVDKESTSLLVGIVNTKDSEFELTFPSEVLFAENDEFIVLVDGLETDYTVNHIEGKTAITFPIIADSEEIEIIGTSVIPEFPFGALVTLGLVSAGMLALMQKHKLFKL</sequence>
<dbReference type="EMBL" id="CAJNAQ010000005">
    <property type="protein sequence ID" value="CAE6499123.1"/>
    <property type="molecule type" value="Genomic_DNA"/>
</dbReference>